<comment type="caution">
    <text evidence="1">The sequence shown here is derived from an EMBL/GenBank/DDBJ whole genome shotgun (WGS) entry which is preliminary data.</text>
</comment>
<sequence>MSEHRIDILNRAGTTDNFAGAFLVSEWYRRNLYMYSIVQKTMTPQDSKALVLVGASHAAMMQEFIALDQQFRLKELKDVLK</sequence>
<evidence type="ECO:0000313" key="1">
    <source>
        <dbReference type="EMBL" id="GGH90907.1"/>
    </source>
</evidence>
<protein>
    <submittedName>
        <fullName evidence="1">Uncharacterized protein</fullName>
    </submittedName>
</protein>
<proteinExistence type="predicted"/>
<dbReference type="Pfam" id="PF18950">
    <property type="entry name" value="DUF5694"/>
    <property type="match status" value="1"/>
</dbReference>
<accession>A0ABQ2AI39</accession>
<organism evidence="1 2">
    <name type="scientific">Hymenobacter frigidus</name>
    <dbReference type="NCBI Taxonomy" id="1524095"/>
    <lineage>
        <taxon>Bacteria</taxon>
        <taxon>Pseudomonadati</taxon>
        <taxon>Bacteroidota</taxon>
        <taxon>Cytophagia</taxon>
        <taxon>Cytophagales</taxon>
        <taxon>Hymenobacteraceae</taxon>
        <taxon>Hymenobacter</taxon>
    </lineage>
</organism>
<name>A0ABQ2AI39_9BACT</name>
<dbReference type="Proteomes" id="UP000637774">
    <property type="component" value="Unassembled WGS sequence"/>
</dbReference>
<gene>
    <name evidence="1" type="ORF">GCM10011495_37820</name>
</gene>
<dbReference type="EMBL" id="BMGY01000060">
    <property type="protein sequence ID" value="GGH90907.1"/>
    <property type="molecule type" value="Genomic_DNA"/>
</dbReference>
<dbReference type="RefSeq" id="WP_188563660.1">
    <property type="nucleotide sequence ID" value="NZ_BMGY01000060.1"/>
</dbReference>
<evidence type="ECO:0000313" key="2">
    <source>
        <dbReference type="Proteomes" id="UP000637774"/>
    </source>
</evidence>
<dbReference type="InterPro" id="IPR043749">
    <property type="entry name" value="DUF5694"/>
</dbReference>
<keyword evidence="2" id="KW-1185">Reference proteome</keyword>
<reference evidence="2" key="1">
    <citation type="journal article" date="2019" name="Int. J. Syst. Evol. Microbiol.">
        <title>The Global Catalogue of Microorganisms (GCM) 10K type strain sequencing project: providing services to taxonomists for standard genome sequencing and annotation.</title>
        <authorList>
            <consortium name="The Broad Institute Genomics Platform"/>
            <consortium name="The Broad Institute Genome Sequencing Center for Infectious Disease"/>
            <person name="Wu L."/>
            <person name="Ma J."/>
        </authorList>
    </citation>
    <scope>NUCLEOTIDE SEQUENCE [LARGE SCALE GENOMIC DNA]</scope>
    <source>
        <strain evidence="2">CGMCC 1.14966</strain>
    </source>
</reference>